<keyword evidence="7" id="KW-0548">Nucleotidyltransferase</keyword>
<evidence type="ECO:0000256" key="4">
    <source>
        <dbReference type="ARBA" id="ARBA00023163"/>
    </source>
</evidence>
<feature type="region of interest" description="Disordered" evidence="5">
    <location>
        <begin position="1"/>
        <end position="30"/>
    </location>
</feature>
<evidence type="ECO:0000256" key="1">
    <source>
        <dbReference type="ARBA" id="ARBA00010641"/>
    </source>
</evidence>
<reference evidence="7 8" key="1">
    <citation type="submission" date="2019-06" db="EMBL/GenBank/DDBJ databases">
        <title>Whole genome sequence for Cellvibrionaceae sp. R142.</title>
        <authorList>
            <person name="Wang G."/>
        </authorList>
    </citation>
    <scope>NUCLEOTIDE SEQUENCE [LARGE SCALE GENOMIC DNA]</scope>
    <source>
        <strain evidence="7 8">R142</strain>
    </source>
</reference>
<dbReference type="CDD" id="cd06171">
    <property type="entry name" value="Sigma70_r4"/>
    <property type="match status" value="1"/>
</dbReference>
<gene>
    <name evidence="7" type="ORF">FKG94_01630</name>
</gene>
<dbReference type="InterPro" id="IPR013325">
    <property type="entry name" value="RNA_pol_sigma_r2"/>
</dbReference>
<comment type="similarity">
    <text evidence="1">Belongs to the sigma-70 factor family. ECF subfamily.</text>
</comment>
<dbReference type="EMBL" id="VHSG01000002">
    <property type="protein sequence ID" value="TQV86278.1"/>
    <property type="molecule type" value="Genomic_DNA"/>
</dbReference>
<accession>A0A545U9X8</accession>
<dbReference type="SUPFAM" id="SSF88659">
    <property type="entry name" value="Sigma3 and sigma4 domains of RNA polymerase sigma factors"/>
    <property type="match status" value="1"/>
</dbReference>
<sequence length="209" mass="23543">MVNAVTDWDGTAPLGRLTDSRQSATATPETKQALERFLASAERRARYMARIATGNDEDALDIVQDTMLELVRRYSNRPAEQWRPLFFTILGSRITDWHRRQSVRNRWRLCLDKLGLDNSGEAGTGIDQLPDPQGRQPWQELHREDGLGRLGKAVEKLPLRQQQAFLLRAWEGLSVAETAAAMGCSAGSVKTHYSRATHSLRASLEEYVP</sequence>
<evidence type="ECO:0000256" key="5">
    <source>
        <dbReference type="SAM" id="MobiDB-lite"/>
    </source>
</evidence>
<keyword evidence="4" id="KW-0804">Transcription</keyword>
<feature type="compositionally biased region" description="Polar residues" evidence="5">
    <location>
        <begin position="20"/>
        <end position="30"/>
    </location>
</feature>
<dbReference type="InterPro" id="IPR039425">
    <property type="entry name" value="RNA_pol_sigma-70-like"/>
</dbReference>
<dbReference type="SUPFAM" id="SSF88946">
    <property type="entry name" value="Sigma2 domain of RNA polymerase sigma factors"/>
    <property type="match status" value="1"/>
</dbReference>
<dbReference type="GO" id="GO:0003899">
    <property type="term" value="F:DNA-directed RNA polymerase activity"/>
    <property type="evidence" value="ECO:0007669"/>
    <property type="project" value="UniProtKB-EC"/>
</dbReference>
<name>A0A545U9X8_9GAMM</name>
<protein>
    <submittedName>
        <fullName evidence="7">RNA polymerase sigma factor</fullName>
        <ecNumber evidence="7">2.7.7.6</ecNumber>
    </submittedName>
</protein>
<evidence type="ECO:0000259" key="6">
    <source>
        <dbReference type="Pfam" id="PF08281"/>
    </source>
</evidence>
<dbReference type="OrthoDB" id="9783733at2"/>
<dbReference type="GO" id="GO:0006352">
    <property type="term" value="P:DNA-templated transcription initiation"/>
    <property type="evidence" value="ECO:0007669"/>
    <property type="project" value="InterPro"/>
</dbReference>
<evidence type="ECO:0000313" key="7">
    <source>
        <dbReference type="EMBL" id="TQV86278.1"/>
    </source>
</evidence>
<keyword evidence="7" id="KW-0808">Transferase</keyword>
<dbReference type="InterPro" id="IPR013324">
    <property type="entry name" value="RNA_pol_sigma_r3/r4-like"/>
</dbReference>
<dbReference type="InterPro" id="IPR014284">
    <property type="entry name" value="RNA_pol_sigma-70_dom"/>
</dbReference>
<evidence type="ECO:0000256" key="3">
    <source>
        <dbReference type="ARBA" id="ARBA00023082"/>
    </source>
</evidence>
<keyword evidence="2" id="KW-0805">Transcription regulation</keyword>
<dbReference type="RefSeq" id="WP_142902431.1">
    <property type="nucleotide sequence ID" value="NZ_ML660087.1"/>
</dbReference>
<dbReference type="Pfam" id="PF08281">
    <property type="entry name" value="Sigma70_r4_2"/>
    <property type="match status" value="1"/>
</dbReference>
<dbReference type="GO" id="GO:0016987">
    <property type="term" value="F:sigma factor activity"/>
    <property type="evidence" value="ECO:0007669"/>
    <property type="project" value="UniProtKB-KW"/>
</dbReference>
<evidence type="ECO:0000256" key="2">
    <source>
        <dbReference type="ARBA" id="ARBA00023015"/>
    </source>
</evidence>
<keyword evidence="3" id="KW-0731">Sigma factor</keyword>
<dbReference type="NCBIfam" id="NF006550">
    <property type="entry name" value="PRK09047.1"/>
    <property type="match status" value="1"/>
</dbReference>
<evidence type="ECO:0000313" key="8">
    <source>
        <dbReference type="Proteomes" id="UP000319732"/>
    </source>
</evidence>
<organism evidence="7 8">
    <name type="scientific">Exilibacterium tricleocarpae</name>
    <dbReference type="NCBI Taxonomy" id="2591008"/>
    <lineage>
        <taxon>Bacteria</taxon>
        <taxon>Pseudomonadati</taxon>
        <taxon>Pseudomonadota</taxon>
        <taxon>Gammaproteobacteria</taxon>
        <taxon>Cellvibrionales</taxon>
        <taxon>Cellvibrionaceae</taxon>
        <taxon>Exilibacterium</taxon>
    </lineage>
</organism>
<dbReference type="InterPro" id="IPR013249">
    <property type="entry name" value="RNA_pol_sigma70_r4_t2"/>
</dbReference>
<dbReference type="PANTHER" id="PTHR43133">
    <property type="entry name" value="RNA POLYMERASE ECF-TYPE SIGMA FACTO"/>
    <property type="match status" value="1"/>
</dbReference>
<dbReference type="Gene3D" id="1.10.10.10">
    <property type="entry name" value="Winged helix-like DNA-binding domain superfamily/Winged helix DNA-binding domain"/>
    <property type="match status" value="1"/>
</dbReference>
<dbReference type="Proteomes" id="UP000319732">
    <property type="component" value="Unassembled WGS sequence"/>
</dbReference>
<comment type="caution">
    <text evidence="7">The sequence shown here is derived from an EMBL/GenBank/DDBJ whole genome shotgun (WGS) entry which is preliminary data.</text>
</comment>
<dbReference type="Gene3D" id="1.10.1740.10">
    <property type="match status" value="1"/>
</dbReference>
<keyword evidence="8" id="KW-1185">Reference proteome</keyword>
<dbReference type="GO" id="GO:0003677">
    <property type="term" value="F:DNA binding"/>
    <property type="evidence" value="ECO:0007669"/>
    <property type="project" value="InterPro"/>
</dbReference>
<dbReference type="PANTHER" id="PTHR43133:SF64">
    <property type="entry name" value="ECF SIGMA FACTOR"/>
    <property type="match status" value="1"/>
</dbReference>
<proteinExistence type="inferred from homology"/>
<dbReference type="AlphaFoldDB" id="A0A545U9X8"/>
<dbReference type="InterPro" id="IPR036388">
    <property type="entry name" value="WH-like_DNA-bd_sf"/>
</dbReference>
<feature type="domain" description="RNA polymerase sigma factor 70 region 4 type 2" evidence="6">
    <location>
        <begin position="149"/>
        <end position="196"/>
    </location>
</feature>
<dbReference type="EC" id="2.7.7.6" evidence="7"/>
<dbReference type="NCBIfam" id="TIGR02937">
    <property type="entry name" value="sigma70-ECF"/>
    <property type="match status" value="1"/>
</dbReference>